<reference evidence="3 4" key="1">
    <citation type="submission" date="2022-05" db="EMBL/GenBank/DDBJ databases">
        <title>Genome Sequencing of Bee-Associated Microbes.</title>
        <authorList>
            <person name="Dunlap C."/>
        </authorList>
    </citation>
    <scope>NUCLEOTIDE SEQUENCE [LARGE SCALE GENOMIC DNA]</scope>
    <source>
        <strain evidence="3 4">NRRL NRS-1438</strain>
    </source>
</reference>
<dbReference type="PANTHER" id="PTHR37293:SF7">
    <property type="entry name" value="HYPOTHETICAL PHAGE PROTEIN"/>
    <property type="match status" value="1"/>
</dbReference>
<accession>A0ABT4DVI0</accession>
<feature type="region of interest" description="Disordered" evidence="1">
    <location>
        <begin position="263"/>
        <end position="298"/>
    </location>
</feature>
<dbReference type="Proteomes" id="UP001207626">
    <property type="component" value="Unassembled WGS sequence"/>
</dbReference>
<protein>
    <submittedName>
        <fullName evidence="3">Phage replisome organizer N-terminal domain-containing protein</fullName>
    </submittedName>
</protein>
<evidence type="ECO:0000313" key="3">
    <source>
        <dbReference type="EMBL" id="MCY9521363.1"/>
    </source>
</evidence>
<dbReference type="InterPro" id="IPR010056">
    <property type="entry name" value="Phage_rep_org__N"/>
</dbReference>
<keyword evidence="4" id="KW-1185">Reference proteome</keyword>
<dbReference type="InterPro" id="IPR053162">
    <property type="entry name" value="DnaD"/>
</dbReference>
<gene>
    <name evidence="3" type="ORF">M5X09_17100</name>
</gene>
<dbReference type="PANTHER" id="PTHR37293">
    <property type="entry name" value="PHAGE REPLICATION PROTEIN-RELATED"/>
    <property type="match status" value="1"/>
</dbReference>
<dbReference type="NCBIfam" id="TIGR01714">
    <property type="entry name" value="phage_rep_org_N"/>
    <property type="match status" value="1"/>
</dbReference>
<comment type="caution">
    <text evidence="3">The sequence shown here is derived from an EMBL/GenBank/DDBJ whole genome shotgun (WGS) entry which is preliminary data.</text>
</comment>
<proteinExistence type="predicted"/>
<feature type="compositionally biased region" description="Basic and acidic residues" evidence="1">
    <location>
        <begin position="280"/>
        <end position="298"/>
    </location>
</feature>
<evidence type="ECO:0000256" key="1">
    <source>
        <dbReference type="SAM" id="MobiDB-lite"/>
    </source>
</evidence>
<organism evidence="3 4">
    <name type="scientific">Paenibacillus apiarius</name>
    <dbReference type="NCBI Taxonomy" id="46240"/>
    <lineage>
        <taxon>Bacteria</taxon>
        <taxon>Bacillati</taxon>
        <taxon>Bacillota</taxon>
        <taxon>Bacilli</taxon>
        <taxon>Bacillales</taxon>
        <taxon>Paenibacillaceae</taxon>
        <taxon>Paenibacillus</taxon>
    </lineage>
</organism>
<sequence length="298" mass="34771">MSNIKWIKLSTSMFDDEKIKVIEQMPEADTVIVIWMKLLTMAGKINAGGFIMLTENIPYKEDMLLAVLNRPIATIRMALTLFQQFEMIEVWEDGRIYLPNWEKHQNVEGLEKIREQNRIRKQKQREKERLLLLEEPMSRDVTGQVTPSHATEEDLDLEEELEEEVDKETNNKCADSTNQHGTFSESFERFWNAYPKYRRRDRAKTYKLWQKAIKKIDEKMLHKCVELYANDFSVIGKNGEFAKMPSSFLNAQTYVDYVEAASSSNIPSSNHPSEDGCSPDDMKQAMELLRKSRGEKVE</sequence>
<dbReference type="RefSeq" id="WP_268601401.1">
    <property type="nucleotide sequence ID" value="NZ_JAMDLV010000006.1"/>
</dbReference>
<dbReference type="Pfam" id="PF09681">
    <property type="entry name" value="Phage_rep_org_N"/>
    <property type="match status" value="1"/>
</dbReference>
<feature type="domain" description="Phage replisome organiser N-terminal" evidence="2">
    <location>
        <begin position="6"/>
        <end position="126"/>
    </location>
</feature>
<name>A0ABT4DVI0_9BACL</name>
<evidence type="ECO:0000313" key="4">
    <source>
        <dbReference type="Proteomes" id="UP001207626"/>
    </source>
</evidence>
<dbReference type="EMBL" id="JAMDLW010000023">
    <property type="protein sequence ID" value="MCY9521363.1"/>
    <property type="molecule type" value="Genomic_DNA"/>
</dbReference>
<evidence type="ECO:0000259" key="2">
    <source>
        <dbReference type="Pfam" id="PF09681"/>
    </source>
</evidence>